<dbReference type="PROSITE" id="PS51272">
    <property type="entry name" value="SLH"/>
    <property type="match status" value="1"/>
</dbReference>
<dbReference type="InterPro" id="IPR029410">
    <property type="entry name" value="CAP_assoc"/>
</dbReference>
<keyword evidence="1" id="KW-0732">Signal</keyword>
<reference evidence="3 4" key="1">
    <citation type="submission" date="2016-07" db="EMBL/GenBank/DDBJ databases">
        <title>Caryophanon tenue genome sequencing.</title>
        <authorList>
            <person name="Verma A."/>
            <person name="Pal Y."/>
            <person name="Krishnamurthi S."/>
        </authorList>
    </citation>
    <scope>NUCLEOTIDE SEQUENCE [LARGE SCALE GENOMIC DNA]</scope>
    <source>
        <strain evidence="3 4">DSM 14152</strain>
    </source>
</reference>
<proteinExistence type="predicted"/>
<feature type="signal peptide" evidence="1">
    <location>
        <begin position="1"/>
        <end position="22"/>
    </location>
</feature>
<dbReference type="PANTHER" id="PTHR31157:SF1">
    <property type="entry name" value="SCP DOMAIN-CONTAINING PROTEIN"/>
    <property type="match status" value="1"/>
</dbReference>
<dbReference type="Proteomes" id="UP000093199">
    <property type="component" value="Unassembled WGS sequence"/>
</dbReference>
<evidence type="ECO:0000313" key="4">
    <source>
        <dbReference type="Proteomes" id="UP000093199"/>
    </source>
</evidence>
<dbReference type="Pfam" id="PF14504">
    <property type="entry name" value="CAP_assoc_N"/>
    <property type="match status" value="1"/>
</dbReference>
<evidence type="ECO:0000259" key="2">
    <source>
        <dbReference type="PROSITE" id="PS51272"/>
    </source>
</evidence>
<feature type="domain" description="SLH" evidence="2">
    <location>
        <begin position="83"/>
        <end position="145"/>
    </location>
</feature>
<dbReference type="InterPro" id="IPR035940">
    <property type="entry name" value="CAP_sf"/>
</dbReference>
<dbReference type="InterPro" id="IPR001119">
    <property type="entry name" value="SLH_dom"/>
</dbReference>
<dbReference type="SUPFAM" id="SSF55797">
    <property type="entry name" value="PR-1-like"/>
    <property type="match status" value="1"/>
</dbReference>
<evidence type="ECO:0000256" key="1">
    <source>
        <dbReference type="SAM" id="SignalP"/>
    </source>
</evidence>
<comment type="caution">
    <text evidence="3">The sequence shown here is derived from an EMBL/GenBank/DDBJ whole genome shotgun (WGS) entry which is preliminary data.</text>
</comment>
<protein>
    <recommendedName>
        <fullName evidence="2">SLH domain-containing protein</fullName>
    </recommendedName>
</protein>
<name>A0A1C0YMZ2_9BACL</name>
<sequence>MKKWLAIPLAAALLIAPTQTEAKVDISSISATNSHYEGIHYFNQLNVFDYMGNKFYAAANAKRAEVAQVLYMLYRDELKPVRAYKGFSDVPGNHAMYNAIKWSYEVGIFDGSNGQYSPNANIRRDQLAKVLVNAFDLTLNKNNALTFRDVPATDGYYDVVRILASHRITVGDNGYYKPKQNVTNSQLSTFVYRLYKASQGTSASTATATTYDTEYTFDWTVQTAGANLRLRGVDGAKNVASYTAAKGDSIGDIVVGTSTKAHVDKRYTKKVTSILKGNVNYKLPASSEYAVVDVDGQYMYFFYDVHAGNKVRAIYTVNKAYEQAKAGFYGKPTADTLRDYDAIMYMLVNQTRQAQGLAALQISSGNEAVAQNHSKDMATNKFFSHTNKKGESPLQRYNRSGTGSFKAVGENIAMGQFNAIFAFESLHNSKGHRDNMLNKIWTHMAIGSAVNSQTQPYYTQLFFR</sequence>
<dbReference type="STRING" id="33978.A6M13_01430"/>
<organism evidence="3 4">
    <name type="scientific">Caryophanon tenue</name>
    <dbReference type="NCBI Taxonomy" id="33978"/>
    <lineage>
        <taxon>Bacteria</taxon>
        <taxon>Bacillati</taxon>
        <taxon>Bacillota</taxon>
        <taxon>Bacilli</taxon>
        <taxon>Bacillales</taxon>
        <taxon>Caryophanaceae</taxon>
        <taxon>Caryophanon</taxon>
    </lineage>
</organism>
<gene>
    <name evidence="3" type="ORF">A6M13_01430</name>
</gene>
<dbReference type="InterPro" id="IPR014044">
    <property type="entry name" value="CAP_dom"/>
</dbReference>
<dbReference type="PANTHER" id="PTHR31157">
    <property type="entry name" value="SCP DOMAIN-CONTAINING PROTEIN"/>
    <property type="match status" value="1"/>
</dbReference>
<dbReference type="EMBL" id="MASJ01000001">
    <property type="protein sequence ID" value="OCS88534.1"/>
    <property type="molecule type" value="Genomic_DNA"/>
</dbReference>
<dbReference type="Pfam" id="PF00188">
    <property type="entry name" value="CAP"/>
    <property type="match status" value="1"/>
</dbReference>
<dbReference type="Gene3D" id="3.40.33.10">
    <property type="entry name" value="CAP"/>
    <property type="match status" value="1"/>
</dbReference>
<accession>A0A1C0YMZ2</accession>
<dbReference type="AlphaFoldDB" id="A0A1C0YMZ2"/>
<feature type="chain" id="PRO_5008649198" description="SLH domain-containing protein" evidence="1">
    <location>
        <begin position="23"/>
        <end position="464"/>
    </location>
</feature>
<dbReference type="CDD" id="cd05379">
    <property type="entry name" value="CAP_bacterial"/>
    <property type="match status" value="1"/>
</dbReference>
<evidence type="ECO:0000313" key="3">
    <source>
        <dbReference type="EMBL" id="OCS88534.1"/>
    </source>
</evidence>
<dbReference type="RefSeq" id="WP_066542327.1">
    <property type="nucleotide sequence ID" value="NZ_MASJ01000001.1"/>
</dbReference>
<dbReference type="Pfam" id="PF00395">
    <property type="entry name" value="SLH"/>
    <property type="match status" value="2"/>
</dbReference>
<keyword evidence="4" id="KW-1185">Reference proteome</keyword>